<reference evidence="1" key="1">
    <citation type="journal article" date="2020" name="Stud. Mycol.">
        <title>101 Dothideomycetes genomes: a test case for predicting lifestyles and emergence of pathogens.</title>
        <authorList>
            <person name="Haridas S."/>
            <person name="Albert R."/>
            <person name="Binder M."/>
            <person name="Bloem J."/>
            <person name="Labutti K."/>
            <person name="Salamov A."/>
            <person name="Andreopoulos B."/>
            <person name="Baker S."/>
            <person name="Barry K."/>
            <person name="Bills G."/>
            <person name="Bluhm B."/>
            <person name="Cannon C."/>
            <person name="Castanera R."/>
            <person name="Culley D."/>
            <person name="Daum C."/>
            <person name="Ezra D."/>
            <person name="Gonzalez J."/>
            <person name="Henrissat B."/>
            <person name="Kuo A."/>
            <person name="Liang C."/>
            <person name="Lipzen A."/>
            <person name="Lutzoni F."/>
            <person name="Magnuson J."/>
            <person name="Mondo S."/>
            <person name="Nolan M."/>
            <person name="Ohm R."/>
            <person name="Pangilinan J."/>
            <person name="Park H.-J."/>
            <person name="Ramirez L."/>
            <person name="Alfaro M."/>
            <person name="Sun H."/>
            <person name="Tritt A."/>
            <person name="Yoshinaga Y."/>
            <person name="Zwiers L.-H."/>
            <person name="Turgeon B."/>
            <person name="Goodwin S."/>
            <person name="Spatafora J."/>
            <person name="Crous P."/>
            <person name="Grigoriev I."/>
        </authorList>
    </citation>
    <scope>NUCLEOTIDE SEQUENCE</scope>
    <source>
        <strain evidence="1">CBS 690.94</strain>
    </source>
</reference>
<evidence type="ECO:0000313" key="2">
    <source>
        <dbReference type="Proteomes" id="UP000799764"/>
    </source>
</evidence>
<accession>A0A9P4PK01</accession>
<dbReference type="AlphaFoldDB" id="A0A9P4PK01"/>
<gene>
    <name evidence="1" type="ORF">P171DRAFT_260950</name>
</gene>
<evidence type="ECO:0000313" key="1">
    <source>
        <dbReference type="EMBL" id="KAF2446484.1"/>
    </source>
</evidence>
<dbReference type="Proteomes" id="UP000799764">
    <property type="component" value="Unassembled WGS sequence"/>
</dbReference>
<dbReference type="EMBL" id="MU001498">
    <property type="protein sequence ID" value="KAF2446484.1"/>
    <property type="molecule type" value="Genomic_DNA"/>
</dbReference>
<proteinExistence type="predicted"/>
<name>A0A9P4PK01_9PLEO</name>
<comment type="caution">
    <text evidence="1">The sequence shown here is derived from an EMBL/GenBank/DDBJ whole genome shotgun (WGS) entry which is preliminary data.</text>
</comment>
<protein>
    <submittedName>
        <fullName evidence="1">Uncharacterized protein</fullName>
    </submittedName>
</protein>
<sequence length="75" mass="7813">MLVAMEVAGGVIDAGERPRLVLLAGRGEGKGRKDDFVRDGCAPSLRQKATLQLPVGVASLTLVGMPPSSRVQSLL</sequence>
<organism evidence="1 2">
    <name type="scientific">Karstenula rhodostoma CBS 690.94</name>
    <dbReference type="NCBI Taxonomy" id="1392251"/>
    <lineage>
        <taxon>Eukaryota</taxon>
        <taxon>Fungi</taxon>
        <taxon>Dikarya</taxon>
        <taxon>Ascomycota</taxon>
        <taxon>Pezizomycotina</taxon>
        <taxon>Dothideomycetes</taxon>
        <taxon>Pleosporomycetidae</taxon>
        <taxon>Pleosporales</taxon>
        <taxon>Massarineae</taxon>
        <taxon>Didymosphaeriaceae</taxon>
        <taxon>Karstenula</taxon>
    </lineage>
</organism>
<keyword evidence="2" id="KW-1185">Reference proteome</keyword>